<accession>A0ABS8HLL7</accession>
<dbReference type="InterPro" id="IPR051910">
    <property type="entry name" value="ComF/GntX_DNA_util-trans"/>
</dbReference>
<dbReference type="InterPro" id="IPR029057">
    <property type="entry name" value="PRTase-like"/>
</dbReference>
<evidence type="ECO:0000256" key="1">
    <source>
        <dbReference type="ARBA" id="ARBA00008007"/>
    </source>
</evidence>
<evidence type="ECO:0000313" key="4">
    <source>
        <dbReference type="EMBL" id="MCC5464060.1"/>
    </source>
</evidence>
<evidence type="ECO:0000259" key="3">
    <source>
        <dbReference type="Pfam" id="PF18912"/>
    </source>
</evidence>
<dbReference type="PANTHER" id="PTHR47505:SF1">
    <property type="entry name" value="DNA UTILIZATION PROTEIN YHGH"/>
    <property type="match status" value="1"/>
</dbReference>
<dbReference type="InterPro" id="IPR000836">
    <property type="entry name" value="PRTase_dom"/>
</dbReference>
<dbReference type="Gene3D" id="3.40.50.2020">
    <property type="match status" value="1"/>
</dbReference>
<evidence type="ECO:0000313" key="5">
    <source>
        <dbReference type="Proteomes" id="UP001165492"/>
    </source>
</evidence>
<feature type="domain" description="Phosphoribosyltransferase" evidence="2">
    <location>
        <begin position="125"/>
        <end position="211"/>
    </location>
</feature>
<evidence type="ECO:0000259" key="2">
    <source>
        <dbReference type="Pfam" id="PF00156"/>
    </source>
</evidence>
<dbReference type="SUPFAM" id="SSF53271">
    <property type="entry name" value="PRTase-like"/>
    <property type="match status" value="1"/>
</dbReference>
<dbReference type="InterPro" id="IPR044005">
    <property type="entry name" value="DZR_2"/>
</dbReference>
<dbReference type="RefSeq" id="WP_229533584.1">
    <property type="nucleotide sequence ID" value="NZ_JAJHJB010000002.1"/>
</dbReference>
<comment type="caution">
    <text evidence="4">The sequence shown here is derived from an EMBL/GenBank/DDBJ whole genome shotgun (WGS) entry which is preliminary data.</text>
</comment>
<gene>
    <name evidence="4" type="ORF">LMF89_01630</name>
</gene>
<comment type="similarity">
    <text evidence="1">Belongs to the ComF/GntX family.</text>
</comment>
<sequence length="220" mass="25332">MISSYWKTFLNILYPPKCPYCKTLVQEHGAWCSSCLSAILAVREINVLEHRLKSLDSCCVVCEYTGGLKRIIHDMKFRQQKKYGIHLNWLLTNSKLAHIFPTIEFVIPVPLHTDRLRERGYNQTEVIFKEWSKKKNLQWMPELLVRDRHTIPQWELTLAKRKENIKGAFVITRPLLVKDKHILLVDDIITTGITLDECARVLKKSGAASVHGLAIASGAR</sequence>
<dbReference type="Proteomes" id="UP001165492">
    <property type="component" value="Unassembled WGS sequence"/>
</dbReference>
<dbReference type="Pfam" id="PF18912">
    <property type="entry name" value="DZR_2"/>
    <property type="match status" value="1"/>
</dbReference>
<dbReference type="CDD" id="cd06223">
    <property type="entry name" value="PRTases_typeI"/>
    <property type="match status" value="1"/>
</dbReference>
<reference evidence="4" key="1">
    <citation type="submission" date="2021-11" db="EMBL/GenBank/DDBJ databases">
        <title>Description of a new species Pelosinus isolated from the bottom sediments of Lake Baikal.</title>
        <authorList>
            <person name="Zakharyuk A."/>
        </authorList>
    </citation>
    <scope>NUCLEOTIDE SEQUENCE</scope>
    <source>
        <strain evidence="4">Bkl1</strain>
    </source>
</reference>
<feature type="domain" description="Double zinc ribbon" evidence="3">
    <location>
        <begin position="9"/>
        <end position="39"/>
    </location>
</feature>
<dbReference type="EMBL" id="JAJHJB010000002">
    <property type="protein sequence ID" value="MCC5464060.1"/>
    <property type="molecule type" value="Genomic_DNA"/>
</dbReference>
<proteinExistence type="inferred from homology"/>
<dbReference type="Pfam" id="PF00156">
    <property type="entry name" value="Pribosyltran"/>
    <property type="match status" value="1"/>
</dbReference>
<dbReference type="PANTHER" id="PTHR47505">
    <property type="entry name" value="DNA UTILIZATION PROTEIN YHGH"/>
    <property type="match status" value="1"/>
</dbReference>
<protein>
    <submittedName>
        <fullName evidence="4">Double zinc ribbon domain-containing protein</fullName>
    </submittedName>
</protein>
<keyword evidence="5" id="KW-1185">Reference proteome</keyword>
<name>A0ABS8HLL7_9FIRM</name>
<organism evidence="4 5">
    <name type="scientific">Pelosinus baikalensis</name>
    <dbReference type="NCBI Taxonomy" id="2892015"/>
    <lineage>
        <taxon>Bacteria</taxon>
        <taxon>Bacillati</taxon>
        <taxon>Bacillota</taxon>
        <taxon>Negativicutes</taxon>
        <taxon>Selenomonadales</taxon>
        <taxon>Sporomusaceae</taxon>
        <taxon>Pelosinus</taxon>
    </lineage>
</organism>